<proteinExistence type="predicted"/>
<evidence type="ECO:0000313" key="1">
    <source>
        <dbReference type="EMBL" id="QDS87327.1"/>
    </source>
</evidence>
<sequence>MVALHVGPTVAQHQGFNQELKLRPNVKPAFHVTPMSHKLEASRGKQIPITFDIESVDRATVLQVRTVSLRQEQDGTILPDTDSPAPDNLQLLSPAEIKLAENEQTTIQCRLRVPTTSANFHSFGLLVTDLGRIVERRPIDAGDTQTRRVGIRFVTRYLLRVDVRVKGARGEDAAKLDIESVELIEDDGFAKARAWISNPTVSPLEFQVRAGLARAGSSAGRNTFALIMPNRETVESDERYDVRILPGARIRLEHRLPEAAFPGEHEMELAIITNRRTRKKEVFPVSVQTGDFPAQDAMLIQAARDVSVSPSQVELSMRRGGNRRVAVEIKNNSPKDVQVAIHPNNADAFVDGLDVSPTDLKLRAGSKRKFLLTLNAHELSDQNSYTQLNVIVKSDSDEVVGDFSIPVALLARTEQTPQIQCAPLVWDGSTDPPAFVLPIRNTGQMHLPVQASLKMVDAFGRVVEMRAGYGRWLLPGEETRLQFRTKFAPPAGKYRYQVKIDGDKSIPPIEIEDDLQMGADQTEPTVDAVQLTPIQS</sequence>
<keyword evidence="2" id="KW-1185">Reference proteome</keyword>
<name>A0A517LXI3_9BACT</name>
<organism evidence="1 2">
    <name type="scientific">Rosistilla ulvae</name>
    <dbReference type="NCBI Taxonomy" id="1930277"/>
    <lineage>
        <taxon>Bacteria</taxon>
        <taxon>Pseudomonadati</taxon>
        <taxon>Planctomycetota</taxon>
        <taxon>Planctomycetia</taxon>
        <taxon>Pirellulales</taxon>
        <taxon>Pirellulaceae</taxon>
        <taxon>Rosistilla</taxon>
    </lineage>
</organism>
<evidence type="ECO:0000313" key="2">
    <source>
        <dbReference type="Proteomes" id="UP000319557"/>
    </source>
</evidence>
<dbReference type="KEGG" id="ruv:EC9_15050"/>
<dbReference type="AlphaFoldDB" id="A0A517LXI3"/>
<protein>
    <submittedName>
        <fullName evidence="1">Uncharacterized protein</fullName>
    </submittedName>
</protein>
<gene>
    <name evidence="1" type="ORF">EC9_15050</name>
</gene>
<reference evidence="1 2" key="1">
    <citation type="submission" date="2019-02" db="EMBL/GenBank/DDBJ databases">
        <title>Deep-cultivation of Planctomycetes and their phenomic and genomic characterization uncovers novel biology.</title>
        <authorList>
            <person name="Wiegand S."/>
            <person name="Jogler M."/>
            <person name="Boedeker C."/>
            <person name="Pinto D."/>
            <person name="Vollmers J."/>
            <person name="Rivas-Marin E."/>
            <person name="Kohn T."/>
            <person name="Peeters S.H."/>
            <person name="Heuer A."/>
            <person name="Rast P."/>
            <person name="Oberbeckmann S."/>
            <person name="Bunk B."/>
            <person name="Jeske O."/>
            <person name="Meyerdierks A."/>
            <person name="Storesund J.E."/>
            <person name="Kallscheuer N."/>
            <person name="Luecker S."/>
            <person name="Lage O.M."/>
            <person name="Pohl T."/>
            <person name="Merkel B.J."/>
            <person name="Hornburger P."/>
            <person name="Mueller R.-W."/>
            <person name="Bruemmer F."/>
            <person name="Labrenz M."/>
            <person name="Spormann A.M."/>
            <person name="Op den Camp H."/>
            <person name="Overmann J."/>
            <person name="Amann R."/>
            <person name="Jetten M.S.M."/>
            <person name="Mascher T."/>
            <person name="Medema M.H."/>
            <person name="Devos D.P."/>
            <person name="Kaster A.-K."/>
            <person name="Ovreas L."/>
            <person name="Rohde M."/>
            <person name="Galperin M.Y."/>
            <person name="Jogler C."/>
        </authorList>
    </citation>
    <scope>NUCLEOTIDE SEQUENCE [LARGE SCALE GENOMIC DNA]</scope>
    <source>
        <strain evidence="1 2">EC9</strain>
    </source>
</reference>
<dbReference type="EMBL" id="CP036261">
    <property type="protein sequence ID" value="QDS87327.1"/>
    <property type="molecule type" value="Genomic_DNA"/>
</dbReference>
<dbReference type="Proteomes" id="UP000319557">
    <property type="component" value="Chromosome"/>
</dbReference>
<accession>A0A517LXI3</accession>